<reference evidence="9" key="1">
    <citation type="journal article" date="2020" name="Fungal Divers.">
        <title>Resolving the Mortierellaceae phylogeny through synthesis of multi-gene phylogenetics and phylogenomics.</title>
        <authorList>
            <person name="Vandepol N."/>
            <person name="Liber J."/>
            <person name="Desiro A."/>
            <person name="Na H."/>
            <person name="Kennedy M."/>
            <person name="Barry K."/>
            <person name="Grigoriev I.V."/>
            <person name="Miller A.N."/>
            <person name="O'Donnell K."/>
            <person name="Stajich J.E."/>
            <person name="Bonito G."/>
        </authorList>
    </citation>
    <scope>NUCLEOTIDE SEQUENCE</scope>
    <source>
        <strain evidence="9">NRRL 6426</strain>
    </source>
</reference>
<evidence type="ECO:0000313" key="9">
    <source>
        <dbReference type="EMBL" id="KAF9150492.1"/>
    </source>
</evidence>
<evidence type="ECO:0000256" key="3">
    <source>
        <dbReference type="ARBA" id="ARBA00022792"/>
    </source>
</evidence>
<dbReference type="InterPro" id="IPR036318">
    <property type="entry name" value="FAD-bd_PCMH-like_sf"/>
</dbReference>
<keyword evidence="6" id="KW-0496">Mitochondrion</keyword>
<dbReference type="InterPro" id="IPR016169">
    <property type="entry name" value="FAD-bd_PCMH_sub2"/>
</dbReference>
<dbReference type="GO" id="GO:0005743">
    <property type="term" value="C:mitochondrial inner membrane"/>
    <property type="evidence" value="ECO:0007669"/>
    <property type="project" value="UniProtKB-SubCell"/>
</dbReference>
<dbReference type="OrthoDB" id="610608at2759"/>
<sequence length="457" mass="50944">MASRIANAAKGIRFASSATAANPWLAERVAIKEHAGPAAETWRKVSIYVCIPAVVAASANAYNLWAKHQAHLEHERHEGHEAVKYPYMRLRSKAFPWGDDSLFFNPDVNMIATHADGWGTAQPINIDIIVIFTNKAEAHFDILEAHVEELKIAAKADDLLDSIFHPHKNDPKWTNWAKNQSCDPTEIFNPSTLQDLTEIVRMAKANGKKIRCAASGHSWSSSSVTDEYLVVVNKMEKAHQPVWDDELKSWTVTVETGVLVKDLDDILRENNPPLALPSNVVLDSVRYGGILSLGCHGAATHTRTLPDLVSEVTIIDADGNLNTFSERKNPEEFAAATINLGLLGVIYTYTLRVEPMFNLHVTDTYPPLSEYFSTPSISGPKLKAMVLGNDQTEIFYWPFNTPKLGAANDHIWVKQWQRTKVLPVSVSAAAEAYKKWCQGYQTQFGDHLYEFMAHNPS</sequence>
<dbReference type="AlphaFoldDB" id="A0A9P5S0N0"/>
<evidence type="ECO:0000256" key="4">
    <source>
        <dbReference type="ARBA" id="ARBA00022946"/>
    </source>
</evidence>
<keyword evidence="3" id="KW-0999">Mitochondrion inner membrane</keyword>
<dbReference type="Proteomes" id="UP000748756">
    <property type="component" value="Unassembled WGS sequence"/>
</dbReference>
<protein>
    <recommendedName>
        <fullName evidence="8">FAD-binding PCMH-type domain-containing protein</fullName>
    </recommendedName>
</protein>
<dbReference type="InterPro" id="IPR016167">
    <property type="entry name" value="FAD-bd_PCMH_sub1"/>
</dbReference>
<keyword evidence="10" id="KW-1185">Reference proteome</keyword>
<dbReference type="EMBL" id="JAAAUQ010000412">
    <property type="protein sequence ID" value="KAF9150492.1"/>
    <property type="molecule type" value="Genomic_DNA"/>
</dbReference>
<dbReference type="PROSITE" id="PS51387">
    <property type="entry name" value="FAD_PCMH"/>
    <property type="match status" value="1"/>
</dbReference>
<evidence type="ECO:0000256" key="6">
    <source>
        <dbReference type="ARBA" id="ARBA00023128"/>
    </source>
</evidence>
<feature type="domain" description="FAD-binding PCMH-type" evidence="8">
    <location>
        <begin position="180"/>
        <end position="356"/>
    </location>
</feature>
<dbReference type="InterPro" id="IPR016166">
    <property type="entry name" value="FAD-bd_PCMH"/>
</dbReference>
<dbReference type="Gene3D" id="4.10.95.10">
    <property type="entry name" value="Cytochrome c oxidase, subunit VIa"/>
    <property type="match status" value="1"/>
</dbReference>
<dbReference type="GO" id="GO:0016899">
    <property type="term" value="F:oxidoreductase activity, acting on the CH-OH group of donors, oxygen as acceptor"/>
    <property type="evidence" value="ECO:0007669"/>
    <property type="project" value="InterPro"/>
</dbReference>
<dbReference type="SUPFAM" id="SSF81411">
    <property type="entry name" value="Mitochondrial cytochrome c oxidase subunit VIa"/>
    <property type="match status" value="1"/>
</dbReference>
<dbReference type="Pfam" id="PF01565">
    <property type="entry name" value="FAD_binding_4"/>
    <property type="match status" value="1"/>
</dbReference>
<organism evidence="9 10">
    <name type="scientific">Linnemannia schmuckeri</name>
    <dbReference type="NCBI Taxonomy" id="64567"/>
    <lineage>
        <taxon>Eukaryota</taxon>
        <taxon>Fungi</taxon>
        <taxon>Fungi incertae sedis</taxon>
        <taxon>Mucoromycota</taxon>
        <taxon>Mortierellomycotina</taxon>
        <taxon>Mortierellomycetes</taxon>
        <taxon>Mortierellales</taxon>
        <taxon>Mortierellaceae</taxon>
        <taxon>Linnemannia</taxon>
    </lineage>
</organism>
<evidence type="ECO:0000256" key="7">
    <source>
        <dbReference type="ARBA" id="ARBA00023136"/>
    </source>
</evidence>
<evidence type="ECO:0000256" key="1">
    <source>
        <dbReference type="ARBA" id="ARBA00004273"/>
    </source>
</evidence>
<comment type="caution">
    <text evidence="9">The sequence shown here is derived from an EMBL/GenBank/DDBJ whole genome shotgun (WGS) entry which is preliminary data.</text>
</comment>
<feature type="non-terminal residue" evidence="9">
    <location>
        <position position="457"/>
    </location>
</feature>
<keyword evidence="4" id="KW-0809">Transit peptide</keyword>
<accession>A0A9P5S0N0</accession>
<dbReference type="InterPro" id="IPR006093">
    <property type="entry name" value="Oxy_OxRdtase_FAD_BS"/>
</dbReference>
<dbReference type="SUPFAM" id="SSF56176">
    <property type="entry name" value="FAD-binding/transporter-associated domain-like"/>
    <property type="match status" value="1"/>
</dbReference>
<dbReference type="InterPro" id="IPR006094">
    <property type="entry name" value="Oxid_FAD_bind_N"/>
</dbReference>
<keyword evidence="7" id="KW-0472">Membrane</keyword>
<comment type="subcellular location">
    <subcellularLocation>
        <location evidence="1">Mitochondrion inner membrane</location>
    </subcellularLocation>
</comment>
<evidence type="ECO:0000259" key="8">
    <source>
        <dbReference type="PROSITE" id="PS51387"/>
    </source>
</evidence>
<evidence type="ECO:0000313" key="10">
    <source>
        <dbReference type="Proteomes" id="UP000748756"/>
    </source>
</evidence>
<gene>
    <name evidence="9" type="ORF">BG015_007719</name>
</gene>
<dbReference type="PANTHER" id="PTHR43762:SF1">
    <property type="entry name" value="D-ARABINONO-1,4-LACTONE OXIDASE"/>
    <property type="match status" value="1"/>
</dbReference>
<keyword evidence="5" id="KW-0560">Oxidoreductase</keyword>
<dbReference type="Gene3D" id="3.30.465.10">
    <property type="match status" value="1"/>
</dbReference>
<dbReference type="PROSITE" id="PS00862">
    <property type="entry name" value="OX2_COVAL_FAD"/>
    <property type="match status" value="1"/>
</dbReference>
<name>A0A9P5S0N0_9FUNG</name>
<dbReference type="Pfam" id="PF02046">
    <property type="entry name" value="COX6A"/>
    <property type="match status" value="1"/>
</dbReference>
<evidence type="ECO:0000256" key="5">
    <source>
        <dbReference type="ARBA" id="ARBA00023002"/>
    </source>
</evidence>
<dbReference type="Gene3D" id="3.30.43.10">
    <property type="entry name" value="Uridine Diphospho-n-acetylenolpyruvylglucosamine Reductase, domain 2"/>
    <property type="match status" value="1"/>
</dbReference>
<dbReference type="GO" id="GO:0071949">
    <property type="term" value="F:FAD binding"/>
    <property type="evidence" value="ECO:0007669"/>
    <property type="project" value="InterPro"/>
</dbReference>
<dbReference type="InterPro" id="IPR001349">
    <property type="entry name" value="Cyt_c_oxidase_su6a"/>
</dbReference>
<dbReference type="InterPro" id="IPR010031">
    <property type="entry name" value="FAD_lactone_oxidase-like"/>
</dbReference>
<proteinExistence type="inferred from homology"/>
<dbReference type="PANTHER" id="PTHR43762">
    <property type="entry name" value="L-GULONOLACTONE OXIDASE"/>
    <property type="match status" value="1"/>
</dbReference>
<evidence type="ECO:0000256" key="2">
    <source>
        <dbReference type="ARBA" id="ARBA00005466"/>
    </source>
</evidence>
<comment type="similarity">
    <text evidence="2">Belongs to the oxygen-dependent FAD-linked oxidoreductase family.</text>
</comment>
<dbReference type="InterPro" id="IPR036418">
    <property type="entry name" value="Cyt_c_oxidase_su6a_sf"/>
</dbReference>